<feature type="binding site" evidence="6">
    <location>
        <position position="57"/>
    </location>
    <ligand>
        <name>FMN</name>
        <dbReference type="ChEBI" id="CHEBI:58210"/>
    </ligand>
</feature>
<feature type="binding site" evidence="6">
    <location>
        <position position="145"/>
    </location>
    <ligand>
        <name>FMN</name>
        <dbReference type="ChEBI" id="CHEBI:58210"/>
    </ligand>
</feature>
<dbReference type="Proteomes" id="UP000266016">
    <property type="component" value="Unassembled WGS sequence"/>
</dbReference>
<evidence type="ECO:0000256" key="1">
    <source>
        <dbReference type="ARBA" id="ARBA00022630"/>
    </source>
</evidence>
<sequence>MAKKQMKLGAFFHLPGHHVASWRYPSTASNRIFDLDYLTELAQIAERGKFDMIFFADVFGKTPSERLATEVLKLDPLIILSALAAVTKNIGLTATLTTTYNEPFQVARKFSAIDHLSKGRAAWNVVTSGNEKESLLFGKEKHLEHAQRYERAEEFVEVVKKLWFSIEEEVLVIDKEKGKFLDLEKVHPVNHEGEWFKVQGTLDSPSTPQGHPVIVQAGSSEAGKELAAKTAEVIFTAWQTLEEAQAFYRDVKGRLAKYGRKPEDLKIMPGVFITVAKTEEEAIAKRKELNSYISPEIGLEYLSNFFGVDLTGYDAEAPLPESVEFDDKTNPQIRYTIIRTLAERKNLKTLREVYEHIAGGRGHREIVGTPAQIADQLEEWFLNEGADGFNVMSPTFPDGLHDIVELVIPELQRRGLFRTEYESNTLRGNLGLSVPVSPSKKQIQRAGK</sequence>
<dbReference type="InterPro" id="IPR051260">
    <property type="entry name" value="Diverse_substr_monoxygenases"/>
</dbReference>
<dbReference type="GO" id="GO:0004497">
    <property type="term" value="F:monooxygenase activity"/>
    <property type="evidence" value="ECO:0007669"/>
    <property type="project" value="UniProtKB-KW"/>
</dbReference>
<comment type="similarity">
    <text evidence="5">Belongs to the NtaA/SnaA/DszA monooxygenase family.</text>
</comment>
<dbReference type="GO" id="GO:0016705">
    <property type="term" value="F:oxidoreductase activity, acting on paired donors, with incorporation or reduction of molecular oxygen"/>
    <property type="evidence" value="ECO:0007669"/>
    <property type="project" value="InterPro"/>
</dbReference>
<feature type="binding site" evidence="6">
    <location>
        <position position="149"/>
    </location>
    <ligand>
        <name>FMN</name>
        <dbReference type="ChEBI" id="CHEBI:58210"/>
    </ligand>
</feature>
<evidence type="ECO:0000256" key="5">
    <source>
        <dbReference type="ARBA" id="ARBA00033748"/>
    </source>
</evidence>
<dbReference type="Pfam" id="PF00296">
    <property type="entry name" value="Bac_luciferase"/>
    <property type="match status" value="1"/>
</dbReference>
<dbReference type="RefSeq" id="WP_119118053.1">
    <property type="nucleotide sequence ID" value="NZ_QWVS01000032.1"/>
</dbReference>
<feature type="binding site" evidence="6">
    <location>
        <position position="220"/>
    </location>
    <ligand>
        <name>FMN</name>
        <dbReference type="ChEBI" id="CHEBI:58210"/>
    </ligand>
</feature>
<evidence type="ECO:0000256" key="4">
    <source>
        <dbReference type="ARBA" id="ARBA00023033"/>
    </source>
</evidence>
<evidence type="ECO:0000259" key="7">
    <source>
        <dbReference type="Pfam" id="PF00296"/>
    </source>
</evidence>
<dbReference type="InterPro" id="IPR016215">
    <property type="entry name" value="NTA_MOA"/>
</dbReference>
<keyword evidence="1 6" id="KW-0285">Flavoprotein</keyword>
<keyword evidence="2 6" id="KW-0288">FMN</keyword>
<evidence type="ECO:0000256" key="3">
    <source>
        <dbReference type="ARBA" id="ARBA00023002"/>
    </source>
</evidence>
<evidence type="ECO:0000313" key="9">
    <source>
        <dbReference type="Proteomes" id="UP000266016"/>
    </source>
</evidence>
<gene>
    <name evidence="8" type="ORF">D1953_15320</name>
</gene>
<dbReference type="EMBL" id="QWVS01000032">
    <property type="protein sequence ID" value="RID83671.1"/>
    <property type="molecule type" value="Genomic_DNA"/>
</dbReference>
<evidence type="ECO:0000256" key="6">
    <source>
        <dbReference type="PIRSR" id="PIRSR000337-1"/>
    </source>
</evidence>
<dbReference type="NCBIfam" id="TIGR03860">
    <property type="entry name" value="FMN_nitrolo"/>
    <property type="match status" value="1"/>
</dbReference>
<accession>A0A398B1Z5</accession>
<protein>
    <submittedName>
        <fullName evidence="8">FMN-dependent monooxygenase</fullName>
    </submittedName>
</protein>
<evidence type="ECO:0000256" key="2">
    <source>
        <dbReference type="ARBA" id="ARBA00022643"/>
    </source>
</evidence>
<dbReference type="SUPFAM" id="SSF51679">
    <property type="entry name" value="Bacterial luciferase-like"/>
    <property type="match status" value="1"/>
</dbReference>
<keyword evidence="4 8" id="KW-0503">Monooxygenase</keyword>
<dbReference type="AlphaFoldDB" id="A0A398B1Z5"/>
<dbReference type="InterPro" id="IPR011251">
    <property type="entry name" value="Luciferase-like_dom"/>
</dbReference>
<feature type="domain" description="Luciferase-like" evidence="7">
    <location>
        <begin position="23"/>
        <end position="381"/>
    </location>
</feature>
<name>A0A398B1Z5_9BACI</name>
<dbReference type="PANTHER" id="PTHR30011">
    <property type="entry name" value="ALKANESULFONATE MONOOXYGENASE-RELATED"/>
    <property type="match status" value="1"/>
</dbReference>
<keyword evidence="3" id="KW-0560">Oxidoreductase</keyword>
<evidence type="ECO:0000313" key="8">
    <source>
        <dbReference type="EMBL" id="RID83671.1"/>
    </source>
</evidence>
<reference evidence="8 9" key="1">
    <citation type="submission" date="2018-08" db="EMBL/GenBank/DDBJ databases">
        <title>Bacillus jemisoniae sp. nov., Bacillus chryseoplanitiae sp. nov., Bacillus resnikiae sp. nov., and Bacillus frankliniae sp. nov., isolated from Viking spacecraft and associated surfaces.</title>
        <authorList>
            <person name="Seuylemezian A."/>
            <person name="Vaishampayan P."/>
        </authorList>
    </citation>
    <scope>NUCLEOTIDE SEQUENCE [LARGE SCALE GENOMIC DNA]</scope>
    <source>
        <strain evidence="8 9">MA001</strain>
    </source>
</reference>
<dbReference type="PANTHER" id="PTHR30011:SF16">
    <property type="entry name" value="C2H2 FINGER DOMAIN TRANSCRIPTION FACTOR (EUROFUNG)-RELATED"/>
    <property type="match status" value="1"/>
</dbReference>
<comment type="caution">
    <text evidence="8">The sequence shown here is derived from an EMBL/GenBank/DDBJ whole genome shotgun (WGS) entry which is preliminary data.</text>
</comment>
<dbReference type="Gene3D" id="3.20.20.30">
    <property type="entry name" value="Luciferase-like domain"/>
    <property type="match status" value="1"/>
</dbReference>
<feature type="binding site" evidence="6">
    <location>
        <position position="95"/>
    </location>
    <ligand>
        <name>FMN</name>
        <dbReference type="ChEBI" id="CHEBI:58210"/>
    </ligand>
</feature>
<feature type="binding site" evidence="6">
    <location>
        <position position="219"/>
    </location>
    <ligand>
        <name>FMN</name>
        <dbReference type="ChEBI" id="CHEBI:58210"/>
    </ligand>
</feature>
<dbReference type="PIRSF" id="PIRSF000337">
    <property type="entry name" value="NTA_MOA"/>
    <property type="match status" value="1"/>
</dbReference>
<keyword evidence="9" id="KW-1185">Reference proteome</keyword>
<organism evidence="8 9">
    <name type="scientific">Peribacillus asahii</name>
    <dbReference type="NCBI Taxonomy" id="228899"/>
    <lineage>
        <taxon>Bacteria</taxon>
        <taxon>Bacillati</taxon>
        <taxon>Bacillota</taxon>
        <taxon>Bacilli</taxon>
        <taxon>Bacillales</taxon>
        <taxon>Bacillaceae</taxon>
        <taxon>Peribacillus</taxon>
    </lineage>
</organism>
<dbReference type="CDD" id="cd01095">
    <property type="entry name" value="Nitrilotriacetate_monoxgenase"/>
    <property type="match status" value="1"/>
</dbReference>
<dbReference type="InterPro" id="IPR036661">
    <property type="entry name" value="Luciferase-like_sf"/>
</dbReference>
<proteinExistence type="inferred from homology"/>